<keyword evidence="3" id="KW-1185">Reference proteome</keyword>
<comment type="caution">
    <text evidence="2">The sequence shown here is derived from an EMBL/GenBank/DDBJ whole genome shotgun (WGS) entry which is preliminary data.</text>
</comment>
<proteinExistence type="predicted"/>
<dbReference type="AlphaFoldDB" id="A0A392VLE0"/>
<evidence type="ECO:0000313" key="2">
    <source>
        <dbReference type="EMBL" id="MCI88273.1"/>
    </source>
</evidence>
<dbReference type="Proteomes" id="UP000265520">
    <property type="component" value="Unassembled WGS sequence"/>
</dbReference>
<dbReference type="EMBL" id="LXQA011188652">
    <property type="protein sequence ID" value="MCI88273.1"/>
    <property type="molecule type" value="Genomic_DNA"/>
</dbReference>
<organism evidence="2 3">
    <name type="scientific">Trifolium medium</name>
    <dbReference type="NCBI Taxonomy" id="97028"/>
    <lineage>
        <taxon>Eukaryota</taxon>
        <taxon>Viridiplantae</taxon>
        <taxon>Streptophyta</taxon>
        <taxon>Embryophyta</taxon>
        <taxon>Tracheophyta</taxon>
        <taxon>Spermatophyta</taxon>
        <taxon>Magnoliopsida</taxon>
        <taxon>eudicotyledons</taxon>
        <taxon>Gunneridae</taxon>
        <taxon>Pentapetalae</taxon>
        <taxon>rosids</taxon>
        <taxon>fabids</taxon>
        <taxon>Fabales</taxon>
        <taxon>Fabaceae</taxon>
        <taxon>Papilionoideae</taxon>
        <taxon>50 kb inversion clade</taxon>
        <taxon>NPAAA clade</taxon>
        <taxon>Hologalegina</taxon>
        <taxon>IRL clade</taxon>
        <taxon>Trifolieae</taxon>
        <taxon>Trifolium</taxon>
    </lineage>
</organism>
<evidence type="ECO:0000256" key="1">
    <source>
        <dbReference type="SAM" id="MobiDB-lite"/>
    </source>
</evidence>
<sequence>YDDAFDPHMDEEDSISFHPGNPYNGIG</sequence>
<protein>
    <submittedName>
        <fullName evidence="2">Uncharacterized protein</fullName>
    </submittedName>
</protein>
<feature type="non-terminal residue" evidence="2">
    <location>
        <position position="1"/>
    </location>
</feature>
<name>A0A392VLE0_9FABA</name>
<accession>A0A392VLE0</accession>
<reference evidence="2 3" key="1">
    <citation type="journal article" date="2018" name="Front. Plant Sci.">
        <title>Red Clover (Trifolium pratense) and Zigzag Clover (T. medium) - A Picture of Genomic Similarities and Differences.</title>
        <authorList>
            <person name="Dluhosova J."/>
            <person name="Istvanek J."/>
            <person name="Nedelnik J."/>
            <person name="Repkova J."/>
        </authorList>
    </citation>
    <scope>NUCLEOTIDE SEQUENCE [LARGE SCALE GENOMIC DNA]</scope>
    <source>
        <strain evidence="3">cv. 10/8</strain>
        <tissue evidence="2">Leaf</tissue>
    </source>
</reference>
<feature type="region of interest" description="Disordered" evidence="1">
    <location>
        <begin position="1"/>
        <end position="27"/>
    </location>
</feature>
<evidence type="ECO:0000313" key="3">
    <source>
        <dbReference type="Proteomes" id="UP000265520"/>
    </source>
</evidence>